<dbReference type="VEuPathDB" id="AmoebaDB:NfTy_048940"/>
<evidence type="ECO:0000256" key="4">
    <source>
        <dbReference type="ARBA" id="ARBA00022989"/>
    </source>
</evidence>
<evidence type="ECO:0000256" key="2">
    <source>
        <dbReference type="ARBA" id="ARBA00006824"/>
    </source>
</evidence>
<dbReference type="Proteomes" id="UP000444721">
    <property type="component" value="Unassembled WGS sequence"/>
</dbReference>
<keyword evidence="4" id="KW-1133">Transmembrane helix</keyword>
<dbReference type="AlphaFoldDB" id="A0A6A5BZR3"/>
<organism evidence="7 8">
    <name type="scientific">Naegleria fowleri</name>
    <name type="common">Brain eating amoeba</name>
    <dbReference type="NCBI Taxonomy" id="5763"/>
    <lineage>
        <taxon>Eukaryota</taxon>
        <taxon>Discoba</taxon>
        <taxon>Heterolobosea</taxon>
        <taxon>Tetramitia</taxon>
        <taxon>Eutetramitia</taxon>
        <taxon>Vahlkampfiidae</taxon>
        <taxon>Naegleria</taxon>
    </lineage>
</organism>
<proteinExistence type="inferred from homology"/>
<dbReference type="EMBL" id="VFQX01000022">
    <property type="protein sequence ID" value="KAF0980012.1"/>
    <property type="molecule type" value="Genomic_DNA"/>
</dbReference>
<dbReference type="SMART" id="SM01041">
    <property type="entry name" value="BRO1"/>
    <property type="match status" value="1"/>
</dbReference>
<evidence type="ECO:0000256" key="1">
    <source>
        <dbReference type="ARBA" id="ARBA00004141"/>
    </source>
</evidence>
<comment type="subcellular location">
    <subcellularLocation>
        <location evidence="1">Membrane</location>
        <topology evidence="1">Multi-pass membrane protein</topology>
    </subcellularLocation>
</comment>
<keyword evidence="5" id="KW-0472">Membrane</keyword>
<dbReference type="Pfam" id="PF04117">
    <property type="entry name" value="Mpv17_PMP22"/>
    <property type="match status" value="1"/>
</dbReference>
<comment type="similarity">
    <text evidence="2">Belongs to the peroxisomal membrane protein PXMP2/4 family.</text>
</comment>
<keyword evidence="3" id="KW-0812">Transmembrane</keyword>
<reference evidence="7 8" key="1">
    <citation type="journal article" date="2019" name="Sci. Rep.">
        <title>Nanopore sequencing improves the draft genome of the human pathogenic amoeba Naegleria fowleri.</title>
        <authorList>
            <person name="Liechti N."/>
            <person name="Schurch N."/>
            <person name="Bruggmann R."/>
            <person name="Wittwer M."/>
        </authorList>
    </citation>
    <scope>NUCLEOTIDE SEQUENCE [LARGE SCALE GENOMIC DNA]</scope>
    <source>
        <strain evidence="7 8">ATCC 30894</strain>
    </source>
</reference>
<dbReference type="InterPro" id="IPR004328">
    <property type="entry name" value="BRO1_dom"/>
</dbReference>
<protein>
    <recommendedName>
        <fullName evidence="6">BRO1 domain-containing protein</fullName>
    </recommendedName>
</protein>
<dbReference type="InterPro" id="IPR038499">
    <property type="entry name" value="BRO1_sf"/>
</dbReference>
<dbReference type="InterPro" id="IPR007248">
    <property type="entry name" value="Mpv17_PMP22"/>
</dbReference>
<dbReference type="GeneID" id="68108383"/>
<evidence type="ECO:0000256" key="5">
    <source>
        <dbReference type="ARBA" id="ARBA00023136"/>
    </source>
</evidence>
<accession>A0A6A5BZR3</accession>
<name>A0A6A5BZR3_NAEFO</name>
<evidence type="ECO:0000313" key="8">
    <source>
        <dbReference type="Proteomes" id="UP000444721"/>
    </source>
</evidence>
<evidence type="ECO:0000256" key="3">
    <source>
        <dbReference type="ARBA" id="ARBA00022692"/>
    </source>
</evidence>
<evidence type="ECO:0000259" key="6">
    <source>
        <dbReference type="SMART" id="SM01041"/>
    </source>
</evidence>
<dbReference type="VEuPathDB" id="AmoebaDB:NF0018820"/>
<evidence type="ECO:0000313" key="7">
    <source>
        <dbReference type="EMBL" id="KAF0980012.1"/>
    </source>
</evidence>
<feature type="domain" description="BRO1" evidence="6">
    <location>
        <begin position="8"/>
        <end position="482"/>
    </location>
</feature>
<dbReference type="OrthoDB" id="10258675at2759"/>
<dbReference type="VEuPathDB" id="AmoebaDB:NF0018810"/>
<sequence length="687" mass="78515">MTVLPHDYSLPHTKKVNLEKLQPSYVSGTSKEAYNMTKENLKEATRARDHVIMAMSKAKPYQVVVAAIEKYLPYLTGILHATENEQLKSQKELKDKDAVLFEWTSGILGEENKSFMKSKKYFTSRLITFEVIMIVYTYGFALCNLASEKIKQTTNLLDNNSIIEIYQDAALFLRKAWGVFNYLATNGLVNYVSGQDSSHLQQISATSSNGSSPVPSPVNSSYSPIFPTIHTKLSFPKSSFPLLPELDVLCAKGLMEYAQGVGQVIAIHTAIATGKSSGMIARLSVSVYKTFDHAQQSFMTLDTKLKNQNDKSTTTGLENMGSILDTELRLICAQYRILYRGITLYYLALDANQNGKSGISVCYIVNANKQLEEMDVFDEISKSNPFMNETRRIFAESKKLETSKIQQKISSHHQMAFRIHTFSRAAWQFYTEMLQQHPVKTKGLTCGFCTVIGDFFTQDRLRTKFQHLMPENTSDADNNKTSSHSFSRSIKLFLYGTLLLGPSLHYWFRTLDKLLPSSGCHKVIFQQGTRSSLWKNYFNSSRLVWSAKRVLVEQASYSLFVTSMYLFTMGSLDYIWNEETFVQWHRTEYTNYQEMIANKFNDDFQSTHFHVMKYFPISNFVNFLVIPPLYRGLFINLMGVFYNVGHWMFDDKTNIALDTEGESSPFDSFVLKTLPQDEIMKDEEESC</sequence>
<dbReference type="GO" id="GO:0005737">
    <property type="term" value="C:cytoplasm"/>
    <property type="evidence" value="ECO:0007669"/>
    <property type="project" value="TreeGrafter"/>
</dbReference>
<gene>
    <name evidence="7" type="ORF">FDP41_001165</name>
</gene>
<dbReference type="RefSeq" id="XP_044564725.1">
    <property type="nucleotide sequence ID" value="XM_044702081.1"/>
</dbReference>
<dbReference type="Gene3D" id="1.25.40.280">
    <property type="entry name" value="alix/aip1 like domains"/>
    <property type="match status" value="1"/>
</dbReference>
<dbReference type="PANTHER" id="PTHR11266">
    <property type="entry name" value="PEROXISOMAL MEMBRANE PROTEIN 2, PXMP2 MPV17"/>
    <property type="match status" value="1"/>
</dbReference>
<dbReference type="PANTHER" id="PTHR11266:SF80">
    <property type="entry name" value="PEROXISOMAL MEMBRANE PROTEIN 2"/>
    <property type="match status" value="1"/>
</dbReference>
<dbReference type="GO" id="GO:0016020">
    <property type="term" value="C:membrane"/>
    <property type="evidence" value="ECO:0007669"/>
    <property type="project" value="UniProtKB-SubCell"/>
</dbReference>
<dbReference type="VEuPathDB" id="AmoebaDB:FDP41_001165"/>
<comment type="caution">
    <text evidence="7">The sequence shown here is derived from an EMBL/GenBank/DDBJ whole genome shotgun (WGS) entry which is preliminary data.</text>
</comment>
<keyword evidence="8" id="KW-1185">Reference proteome</keyword>